<comment type="subcellular location">
    <subcellularLocation>
        <location evidence="1 10">Cell inner membrane</location>
    </subcellularLocation>
</comment>
<dbReference type="Pfam" id="PF21687">
    <property type="entry name" value="T2SSK_1st"/>
    <property type="match status" value="1"/>
</dbReference>
<evidence type="ECO:0000256" key="6">
    <source>
        <dbReference type="ARBA" id="ARBA00022692"/>
    </source>
</evidence>
<dbReference type="GeneID" id="95568695"/>
<accession>E8M502</accession>
<dbReference type="PANTHER" id="PTHR38831:SF1">
    <property type="entry name" value="TYPE II SECRETION SYSTEM PROTEIN K-RELATED"/>
    <property type="match status" value="1"/>
</dbReference>
<comment type="caution">
    <text evidence="13">The sequence shown here is derived from an EMBL/GenBank/DDBJ whole genome shotgun (WGS) entry which is preliminary data.</text>
</comment>
<protein>
    <recommendedName>
        <fullName evidence="10">Type II secretion system protein K</fullName>
    </recommendedName>
</protein>
<dbReference type="EMBL" id="AEVT01000053">
    <property type="protein sequence ID" value="EGA70853.1"/>
    <property type="molecule type" value="Genomic_DNA"/>
</dbReference>
<dbReference type="PANTHER" id="PTHR38831">
    <property type="entry name" value="TYPE II SECRETION SYSTEM PROTEIN K"/>
    <property type="match status" value="1"/>
</dbReference>
<dbReference type="NCBIfam" id="NF037980">
    <property type="entry name" value="T2SS_GspK"/>
    <property type="match status" value="1"/>
</dbReference>
<name>E8M502_PHOS4</name>
<evidence type="ECO:0000256" key="3">
    <source>
        <dbReference type="ARBA" id="ARBA00022448"/>
    </source>
</evidence>
<dbReference type="InterPro" id="IPR049179">
    <property type="entry name" value="T2SSK_SAM-like_2nd"/>
</dbReference>
<keyword evidence="5 10" id="KW-0997">Cell inner membrane</keyword>
<keyword evidence="8" id="KW-1133">Transmembrane helix</keyword>
<evidence type="ECO:0000313" key="14">
    <source>
        <dbReference type="Proteomes" id="UP000006228"/>
    </source>
</evidence>
<gene>
    <name evidence="13" type="ORF">VISI1226_16478</name>
</gene>
<dbReference type="eggNOG" id="COG3156">
    <property type="taxonomic scope" value="Bacteria"/>
</dbReference>
<comment type="similarity">
    <text evidence="2 10">Belongs to the GSP K family.</text>
</comment>
<dbReference type="AlphaFoldDB" id="E8M502"/>
<evidence type="ECO:0000259" key="12">
    <source>
        <dbReference type="Pfam" id="PF21687"/>
    </source>
</evidence>
<dbReference type="GO" id="GO:0005886">
    <property type="term" value="C:plasma membrane"/>
    <property type="evidence" value="ECO:0007669"/>
    <property type="project" value="UniProtKB-SubCell"/>
</dbReference>
<dbReference type="InterPro" id="IPR049031">
    <property type="entry name" value="T2SSK_SAM-like_1st"/>
</dbReference>
<dbReference type="Proteomes" id="UP000006228">
    <property type="component" value="Unassembled WGS sequence"/>
</dbReference>
<keyword evidence="6" id="KW-0812">Transmembrane</keyword>
<dbReference type="SUPFAM" id="SSF54523">
    <property type="entry name" value="Pili subunits"/>
    <property type="match status" value="1"/>
</dbReference>
<evidence type="ECO:0000313" key="13">
    <source>
        <dbReference type="EMBL" id="EGA70853.1"/>
    </source>
</evidence>
<evidence type="ECO:0000256" key="8">
    <source>
        <dbReference type="ARBA" id="ARBA00022989"/>
    </source>
</evidence>
<reference evidence="13 14" key="1">
    <citation type="journal article" date="2012" name="Int. J. Syst. Evol. Microbiol.">
        <title>Vibrio caribbeanicus sp. nov., isolated from the marine sponge Scleritoderma cyanea.</title>
        <authorList>
            <person name="Hoffmann M."/>
            <person name="Monday S.R."/>
            <person name="Allard M.W."/>
            <person name="Strain E.A."/>
            <person name="Whittaker P."/>
            <person name="Naum M."/>
            <person name="McCarthy P.J."/>
            <person name="Lopez J.V."/>
            <person name="Fischer M."/>
            <person name="Brown E.W."/>
        </authorList>
    </citation>
    <scope>NUCLEOTIDE SEQUENCE [LARGE SCALE GENOMIC DNA]</scope>
    <source>
        <strain evidence="14">DSMZ 21326</strain>
    </source>
</reference>
<evidence type="ECO:0000256" key="7">
    <source>
        <dbReference type="ARBA" id="ARBA00022927"/>
    </source>
</evidence>
<evidence type="ECO:0000259" key="11">
    <source>
        <dbReference type="Pfam" id="PF03934"/>
    </source>
</evidence>
<sequence>MSRAKSQRGVALIVVLLLLAVMVSIAASMADRLFGQFKRATNQINYQQAYWYSIGVEALAKVGIEQSYKDADTINLSQPWALEEQTYPLDYGTLTGRLIDKQACFNLNALVEAQQASGSDRVPYLVESFQHLMEALEIENYQAETIAQSTWEYVDRNNSVNSVSGVEDNYYESMSPAYLSPNGLLADSSELRAIHQVSGEAMTKLAPYVCAIPTTDFRLNVNTVSPDHAELISALFQPNISVDQAKQVLEDRPFDGWATVDDFLNEGAFANIKQETLKPIKGYLTVDSKYFEMDAEIIVGESRVRIRSLLFSNNRENATVISRRFGGIGERVSDRSTEQ</sequence>
<evidence type="ECO:0000256" key="10">
    <source>
        <dbReference type="PIRNR" id="PIRNR002786"/>
    </source>
</evidence>
<dbReference type="Gene3D" id="1.10.40.60">
    <property type="entry name" value="EpsJ-like"/>
    <property type="match status" value="2"/>
</dbReference>
<feature type="domain" description="T2SS protein K first SAM-like" evidence="12">
    <location>
        <begin position="103"/>
        <end position="213"/>
    </location>
</feature>
<evidence type="ECO:0000256" key="4">
    <source>
        <dbReference type="ARBA" id="ARBA00022475"/>
    </source>
</evidence>
<keyword evidence="4 10" id="KW-1003">Cell membrane</keyword>
<keyword evidence="3 10" id="KW-0813">Transport</keyword>
<dbReference type="Gene3D" id="3.30.1300.30">
    <property type="entry name" value="GSPII I/J protein-like"/>
    <property type="match status" value="1"/>
</dbReference>
<evidence type="ECO:0000256" key="5">
    <source>
        <dbReference type="ARBA" id="ARBA00022519"/>
    </source>
</evidence>
<dbReference type="GO" id="GO:0009306">
    <property type="term" value="P:protein secretion"/>
    <property type="evidence" value="ECO:0007669"/>
    <property type="project" value="InterPro"/>
</dbReference>
<organism evidence="13 14">
    <name type="scientific">Vibrio sinaloensis DSM 21326</name>
    <dbReference type="NCBI Taxonomy" id="945550"/>
    <lineage>
        <taxon>Bacteria</taxon>
        <taxon>Pseudomonadati</taxon>
        <taxon>Pseudomonadota</taxon>
        <taxon>Gammaproteobacteria</taxon>
        <taxon>Vibrionales</taxon>
        <taxon>Vibrionaceae</taxon>
        <taxon>Vibrio</taxon>
        <taxon>Vibrio oreintalis group</taxon>
    </lineage>
</organism>
<evidence type="ECO:0000256" key="1">
    <source>
        <dbReference type="ARBA" id="ARBA00004533"/>
    </source>
</evidence>
<keyword evidence="9 10" id="KW-0472">Membrane</keyword>
<dbReference type="OrthoDB" id="9788973at2"/>
<keyword evidence="7" id="KW-0653">Protein transport</keyword>
<proteinExistence type="inferred from homology"/>
<dbReference type="InterPro" id="IPR038072">
    <property type="entry name" value="GspK_central_sf"/>
</dbReference>
<dbReference type="InterPro" id="IPR045584">
    <property type="entry name" value="Pilin-like"/>
</dbReference>
<dbReference type="PIRSF" id="PIRSF002786">
    <property type="entry name" value="XcpX"/>
    <property type="match status" value="1"/>
</dbReference>
<dbReference type="Pfam" id="PF03934">
    <property type="entry name" value="T2SSK"/>
    <property type="match status" value="1"/>
</dbReference>
<evidence type="ECO:0000256" key="2">
    <source>
        <dbReference type="ARBA" id="ARBA00007246"/>
    </source>
</evidence>
<evidence type="ECO:0000256" key="9">
    <source>
        <dbReference type="ARBA" id="ARBA00023136"/>
    </source>
</evidence>
<dbReference type="InterPro" id="IPR005628">
    <property type="entry name" value="GspK"/>
</dbReference>
<dbReference type="RefSeq" id="WP_008075655.1">
    <property type="nucleotide sequence ID" value="NZ_AEVT01000053.1"/>
</dbReference>
<dbReference type="SUPFAM" id="SSF158544">
    <property type="entry name" value="GspK insert domain-like"/>
    <property type="match status" value="2"/>
</dbReference>
<feature type="domain" description="T2SS protein K second SAM-like" evidence="11">
    <location>
        <begin position="219"/>
        <end position="286"/>
    </location>
</feature>